<comment type="caution">
    <text evidence="1">The sequence shown here is derived from an EMBL/GenBank/DDBJ whole genome shotgun (WGS) entry which is preliminary data.</text>
</comment>
<dbReference type="EMBL" id="JACGDE010000007">
    <property type="protein sequence ID" value="MBA6065544.1"/>
    <property type="molecule type" value="Genomic_DNA"/>
</dbReference>
<dbReference type="RefSeq" id="WP_182322882.1">
    <property type="nucleotide sequence ID" value="NZ_JACGDE010000007.1"/>
</dbReference>
<dbReference type="GO" id="GO:0032259">
    <property type="term" value="P:methylation"/>
    <property type="evidence" value="ECO:0007669"/>
    <property type="project" value="UniProtKB-KW"/>
</dbReference>
<dbReference type="Gene3D" id="1.10.340.30">
    <property type="entry name" value="Hypothetical protein, domain 2"/>
    <property type="match status" value="1"/>
</dbReference>
<dbReference type="GO" id="GO:0008168">
    <property type="term" value="F:methyltransferase activity"/>
    <property type="evidence" value="ECO:0007669"/>
    <property type="project" value="UniProtKB-KW"/>
</dbReference>
<keyword evidence="1" id="KW-0808">Transferase</keyword>
<dbReference type="SUPFAM" id="SSF48150">
    <property type="entry name" value="DNA-glycosylase"/>
    <property type="match status" value="1"/>
</dbReference>
<dbReference type="GO" id="GO:0006281">
    <property type="term" value="P:DNA repair"/>
    <property type="evidence" value="ECO:0007669"/>
    <property type="project" value="InterPro"/>
</dbReference>
<name>A0A7W2JUR4_9PSED</name>
<sequence>MNTITAADLGIEVVGENGLYRWLIASFLMGKRIRSSVAVQAFRLLVDQKGLDTPGKLAACPHSTLVRILGQAGYARYDVSTARRLRALAGTLKTQLGPQLLDLRKRTQDLEGFKRWLLDFEGVGPKTIEIFMREASTELNQLCQGS</sequence>
<evidence type="ECO:0000313" key="1">
    <source>
        <dbReference type="EMBL" id="MBA6065544.1"/>
    </source>
</evidence>
<accession>A0A7W2JUR4</accession>
<gene>
    <name evidence="1" type="ORF">H4C75_12295</name>
</gene>
<proteinExistence type="predicted"/>
<keyword evidence="1" id="KW-0489">Methyltransferase</keyword>
<evidence type="ECO:0000313" key="2">
    <source>
        <dbReference type="Proteomes" id="UP000541770"/>
    </source>
</evidence>
<dbReference type="Proteomes" id="UP000541770">
    <property type="component" value="Unassembled WGS sequence"/>
</dbReference>
<dbReference type="AlphaFoldDB" id="A0A7W2JUR4"/>
<organism evidence="1 2">
    <name type="scientific">Pseudomonas mosselii</name>
    <dbReference type="NCBI Taxonomy" id="78327"/>
    <lineage>
        <taxon>Bacteria</taxon>
        <taxon>Pseudomonadati</taxon>
        <taxon>Pseudomonadota</taxon>
        <taxon>Gammaproteobacteria</taxon>
        <taxon>Pseudomonadales</taxon>
        <taxon>Pseudomonadaceae</taxon>
        <taxon>Pseudomonas</taxon>
    </lineage>
</organism>
<dbReference type="InterPro" id="IPR011257">
    <property type="entry name" value="DNA_glycosylase"/>
</dbReference>
<reference evidence="1 2" key="1">
    <citation type="submission" date="2020-07" db="EMBL/GenBank/DDBJ databases">
        <title>Diversity of carbapenemase encoding genes among Pseudomonas putida group clinical isolates in a tertiary Brazilian hospital.</title>
        <authorList>
            <person name="Alberto-Lei F."/>
            <person name="Nodari C.S."/>
            <person name="Streling A.P."/>
            <person name="Paulino J.T."/>
            <person name="Bessa-Neto F.O."/>
            <person name="Cayo R."/>
            <person name="Gales A.C."/>
        </authorList>
    </citation>
    <scope>NUCLEOTIDE SEQUENCE [LARGE SCALE GENOMIC DNA]</scope>
    <source>
        <strain evidence="1 2">14802</strain>
    </source>
</reference>
<protein>
    <submittedName>
        <fullName evidence="1">DNA methylase</fullName>
    </submittedName>
</protein>